<name>W7J1D6_9PSEU</name>
<evidence type="ECO:0000256" key="4">
    <source>
        <dbReference type="PROSITE-ProRule" id="PRU00335"/>
    </source>
</evidence>
<keyword evidence="3" id="KW-0804">Transcription</keyword>
<dbReference type="STRING" id="909613.UO65_4779"/>
<dbReference type="PROSITE" id="PS50977">
    <property type="entry name" value="HTH_TETR_2"/>
    <property type="match status" value="1"/>
</dbReference>
<evidence type="ECO:0000256" key="3">
    <source>
        <dbReference type="ARBA" id="ARBA00023163"/>
    </source>
</evidence>
<dbReference type="Proteomes" id="UP000019277">
    <property type="component" value="Unassembled WGS sequence"/>
</dbReference>
<dbReference type="AlphaFoldDB" id="W7J1D6"/>
<gene>
    <name evidence="6" type="ORF">UO65_4779</name>
</gene>
<dbReference type="eggNOG" id="COG1309">
    <property type="taxonomic scope" value="Bacteria"/>
</dbReference>
<proteinExistence type="predicted"/>
<dbReference type="PANTHER" id="PTHR30055">
    <property type="entry name" value="HTH-TYPE TRANSCRIPTIONAL REGULATOR RUTR"/>
    <property type="match status" value="1"/>
</dbReference>
<dbReference type="SUPFAM" id="SSF46689">
    <property type="entry name" value="Homeodomain-like"/>
    <property type="match status" value="1"/>
</dbReference>
<feature type="DNA-binding region" description="H-T-H motif" evidence="4">
    <location>
        <begin position="32"/>
        <end position="51"/>
    </location>
</feature>
<comment type="caution">
    <text evidence="6">The sequence shown here is derived from an EMBL/GenBank/DDBJ whole genome shotgun (WGS) entry which is preliminary data.</text>
</comment>
<reference evidence="6 7" key="1">
    <citation type="journal article" date="2014" name="Genome Announc.">
        <title>Draft Genome Sequence of the Antitrypanosomally Active Sponge-Associated Bacterium Actinokineospora sp. Strain EG49.</title>
        <authorList>
            <person name="Harjes J."/>
            <person name="Ryu T."/>
            <person name="Abdelmohsen U.R."/>
            <person name="Moitinho-Silva L."/>
            <person name="Horn H."/>
            <person name="Ravasi T."/>
            <person name="Hentschel U."/>
        </authorList>
    </citation>
    <scope>NUCLEOTIDE SEQUENCE [LARGE SCALE GENOMIC DNA]</scope>
    <source>
        <strain evidence="6 7">EG49</strain>
    </source>
</reference>
<dbReference type="Gene3D" id="1.10.357.10">
    <property type="entry name" value="Tetracycline Repressor, domain 2"/>
    <property type="match status" value="1"/>
</dbReference>
<dbReference type="InterPro" id="IPR001647">
    <property type="entry name" value="HTH_TetR"/>
</dbReference>
<dbReference type="Pfam" id="PF00440">
    <property type="entry name" value="TetR_N"/>
    <property type="match status" value="1"/>
</dbReference>
<evidence type="ECO:0000256" key="1">
    <source>
        <dbReference type="ARBA" id="ARBA00023015"/>
    </source>
</evidence>
<organism evidence="6 7">
    <name type="scientific">Actinokineospora spheciospongiae</name>
    <dbReference type="NCBI Taxonomy" id="909613"/>
    <lineage>
        <taxon>Bacteria</taxon>
        <taxon>Bacillati</taxon>
        <taxon>Actinomycetota</taxon>
        <taxon>Actinomycetes</taxon>
        <taxon>Pseudonocardiales</taxon>
        <taxon>Pseudonocardiaceae</taxon>
        <taxon>Actinokineospora</taxon>
    </lineage>
</organism>
<sequence length="197" mass="21482">MSARPARTGATKQKLFDATLNLAGSRGMVGLTVDEIAAEAGVAKGTVYYNFGSKDGLIDALLRYGVDLLAARLRTAETAVGPLDTVHDLVDGMLAFFAEYPTFAQLLVSELWRTPGQWHQTLALLREEVTSIIRAQLQRLEDAGDLPEGVRVRTAAASLFGTVLVVALDWQVFEPDQSRDEVRESVLLLVRGLRGRV</sequence>
<dbReference type="PATRIC" id="fig|909613.9.peg.4778"/>
<dbReference type="InterPro" id="IPR009057">
    <property type="entry name" value="Homeodomain-like_sf"/>
</dbReference>
<dbReference type="RefSeq" id="WP_035286360.1">
    <property type="nucleotide sequence ID" value="NZ_AYXG01000183.1"/>
</dbReference>
<dbReference type="GO" id="GO:0003700">
    <property type="term" value="F:DNA-binding transcription factor activity"/>
    <property type="evidence" value="ECO:0007669"/>
    <property type="project" value="TreeGrafter"/>
</dbReference>
<dbReference type="Gene3D" id="1.10.10.60">
    <property type="entry name" value="Homeodomain-like"/>
    <property type="match status" value="1"/>
</dbReference>
<dbReference type="PRINTS" id="PR00455">
    <property type="entry name" value="HTHTETR"/>
</dbReference>
<accession>W7J1D6</accession>
<dbReference type="GO" id="GO:0000976">
    <property type="term" value="F:transcription cis-regulatory region binding"/>
    <property type="evidence" value="ECO:0007669"/>
    <property type="project" value="TreeGrafter"/>
</dbReference>
<evidence type="ECO:0000313" key="7">
    <source>
        <dbReference type="Proteomes" id="UP000019277"/>
    </source>
</evidence>
<evidence type="ECO:0000256" key="2">
    <source>
        <dbReference type="ARBA" id="ARBA00023125"/>
    </source>
</evidence>
<accession>A0A8E3BDR5</accession>
<protein>
    <submittedName>
        <fullName evidence="6">Transcriptional regulator, TetR family</fullName>
    </submittedName>
</protein>
<dbReference type="PANTHER" id="PTHR30055:SF234">
    <property type="entry name" value="HTH-TYPE TRANSCRIPTIONAL REGULATOR BETI"/>
    <property type="match status" value="1"/>
</dbReference>
<evidence type="ECO:0000313" key="6">
    <source>
        <dbReference type="EMBL" id="EWC59919.1"/>
    </source>
</evidence>
<keyword evidence="1" id="KW-0805">Transcription regulation</keyword>
<evidence type="ECO:0000259" key="5">
    <source>
        <dbReference type="PROSITE" id="PS50977"/>
    </source>
</evidence>
<dbReference type="SUPFAM" id="SSF48498">
    <property type="entry name" value="Tetracyclin repressor-like, C-terminal domain"/>
    <property type="match status" value="1"/>
</dbReference>
<dbReference type="InterPro" id="IPR050109">
    <property type="entry name" value="HTH-type_TetR-like_transc_reg"/>
</dbReference>
<keyword evidence="7" id="KW-1185">Reference proteome</keyword>
<dbReference type="EMBL" id="AYXG01000183">
    <property type="protein sequence ID" value="EWC59919.1"/>
    <property type="molecule type" value="Genomic_DNA"/>
</dbReference>
<keyword evidence="2 4" id="KW-0238">DNA-binding</keyword>
<feature type="domain" description="HTH tetR-type" evidence="5">
    <location>
        <begin position="9"/>
        <end position="69"/>
    </location>
</feature>
<dbReference type="InterPro" id="IPR036271">
    <property type="entry name" value="Tet_transcr_reg_TetR-rel_C_sf"/>
</dbReference>